<organism evidence="1 2">
    <name type="scientific">Scandinavium hiltneri</name>
    <dbReference type="NCBI Taxonomy" id="2926519"/>
    <lineage>
        <taxon>Bacteria</taxon>
        <taxon>Pseudomonadati</taxon>
        <taxon>Pseudomonadota</taxon>
        <taxon>Gammaproteobacteria</taxon>
        <taxon>Enterobacterales</taxon>
        <taxon>Enterobacteriaceae</taxon>
        <taxon>Scandinavium</taxon>
    </lineage>
</organism>
<protein>
    <submittedName>
        <fullName evidence="1">DNA-binding protein</fullName>
    </submittedName>
</protein>
<sequence>MAARIDYEIEKYQFTQVDESPRLTQQWAEVLEECRQEKAGSEARLRLALLNVDYVTSFELPFRLQLIRAPQLIDRLRGELQLSRKPVTISDNRYGCVYSLKADLSHVPETFRYRFSNRIRRVESGNVTTASYQNIAKQVKAPRERLRLALEAGLPVTALDGLFWFGMQRIAADVSTLRKSGMKISTAEVDAFDTLTGTLRRVPVYQWVRQER</sequence>
<keyword evidence="2" id="KW-1185">Reference proteome</keyword>
<reference evidence="1 2" key="1">
    <citation type="submission" date="2022-04" db="EMBL/GenBank/DDBJ databases">
        <title>Proposal of a three novel species of Scandinavium, Scandinavium hiltneri, Scandinavium manionii, Scandinavium tedordense.</title>
        <authorList>
            <person name="Maddock D.W."/>
            <person name="Brady C.L."/>
            <person name="Denman S."/>
            <person name="Arnold D."/>
        </authorList>
    </citation>
    <scope>NUCLEOTIDE SEQUENCE [LARGE SCALE GENOMIC DNA]</scope>
    <source>
        <strain evidence="1 2">H11S7</strain>
    </source>
</reference>
<accession>A0ABT2DWG0</accession>
<keyword evidence="1" id="KW-0238">DNA-binding</keyword>
<dbReference type="RefSeq" id="WP_258986477.1">
    <property type="nucleotide sequence ID" value="NZ_JALIGE010000067.1"/>
</dbReference>
<evidence type="ECO:0000313" key="2">
    <source>
        <dbReference type="Proteomes" id="UP001205357"/>
    </source>
</evidence>
<dbReference type="GO" id="GO:0003677">
    <property type="term" value="F:DNA binding"/>
    <property type="evidence" value="ECO:0007669"/>
    <property type="project" value="UniProtKB-KW"/>
</dbReference>
<proteinExistence type="predicted"/>
<dbReference type="EMBL" id="JALIGE010000067">
    <property type="protein sequence ID" value="MCS2159963.1"/>
    <property type="molecule type" value="Genomic_DNA"/>
</dbReference>
<dbReference type="Proteomes" id="UP001205357">
    <property type="component" value="Unassembled WGS sequence"/>
</dbReference>
<evidence type="ECO:0000313" key="1">
    <source>
        <dbReference type="EMBL" id="MCS2159963.1"/>
    </source>
</evidence>
<name>A0ABT2DWG0_9ENTR</name>
<comment type="caution">
    <text evidence="1">The sequence shown here is derived from an EMBL/GenBank/DDBJ whole genome shotgun (WGS) entry which is preliminary data.</text>
</comment>
<gene>
    <name evidence="1" type="ORF">MUU47_02235</name>
</gene>